<evidence type="ECO:0000313" key="2">
    <source>
        <dbReference type="Proteomes" id="UP001217485"/>
    </source>
</evidence>
<dbReference type="Proteomes" id="UP001217485">
    <property type="component" value="Unassembled WGS sequence"/>
</dbReference>
<gene>
    <name evidence="1" type="ORF">POL72_27745</name>
</gene>
<organism evidence="1 2">
    <name type="scientific">Sorangium atrum</name>
    <dbReference type="NCBI Taxonomy" id="2995308"/>
    <lineage>
        <taxon>Bacteria</taxon>
        <taxon>Pseudomonadati</taxon>
        <taxon>Myxococcota</taxon>
        <taxon>Polyangia</taxon>
        <taxon>Polyangiales</taxon>
        <taxon>Polyangiaceae</taxon>
        <taxon>Sorangium</taxon>
    </lineage>
</organism>
<sequence length="124" mass="13314">MGKHGLQVVSSERLRRCAPVTVGGAGGVAAPIEVLGDDCSSGLRRLLEPRAGELVPERPVAFGQRRIGPLAEERMPERELLLAREAALAAPHQDLAFDEGRELVRDLAPARLSAQERGDAPHPE</sequence>
<name>A0ABT5C570_9BACT</name>
<reference evidence="1 2" key="1">
    <citation type="submission" date="2023-01" db="EMBL/GenBank/DDBJ databases">
        <title>Minimal conservation of predation-associated metabolite biosynthetic gene clusters underscores biosynthetic potential of Myxococcota including descriptions for ten novel species: Archangium lansinium sp. nov., Myxococcus landrumus sp. nov., Nannocystis bai.</title>
        <authorList>
            <person name="Ahearne A."/>
            <person name="Stevens C."/>
            <person name="Dowd S."/>
        </authorList>
    </citation>
    <scope>NUCLEOTIDE SEQUENCE [LARGE SCALE GENOMIC DNA]</scope>
    <source>
        <strain evidence="1 2">WIWO2</strain>
    </source>
</reference>
<dbReference type="EMBL" id="JAQNDK010000003">
    <property type="protein sequence ID" value="MDC0681564.1"/>
    <property type="molecule type" value="Genomic_DNA"/>
</dbReference>
<accession>A0ABT5C570</accession>
<proteinExistence type="predicted"/>
<evidence type="ECO:0000313" key="1">
    <source>
        <dbReference type="EMBL" id="MDC0681564.1"/>
    </source>
</evidence>
<comment type="caution">
    <text evidence="1">The sequence shown here is derived from an EMBL/GenBank/DDBJ whole genome shotgun (WGS) entry which is preliminary data.</text>
</comment>
<dbReference type="RefSeq" id="WP_272098743.1">
    <property type="nucleotide sequence ID" value="NZ_JAQNDK010000003.1"/>
</dbReference>
<protein>
    <submittedName>
        <fullName evidence="1">Uncharacterized protein</fullName>
    </submittedName>
</protein>
<keyword evidence="2" id="KW-1185">Reference proteome</keyword>